<organism evidence="1 2">
    <name type="scientific">Triticum urartu</name>
    <name type="common">Red wild einkorn</name>
    <name type="synonym">Crithodium urartu</name>
    <dbReference type="NCBI Taxonomy" id="4572"/>
    <lineage>
        <taxon>Eukaryota</taxon>
        <taxon>Viridiplantae</taxon>
        <taxon>Streptophyta</taxon>
        <taxon>Embryophyta</taxon>
        <taxon>Tracheophyta</taxon>
        <taxon>Spermatophyta</taxon>
        <taxon>Magnoliopsida</taxon>
        <taxon>Liliopsida</taxon>
        <taxon>Poales</taxon>
        <taxon>Poaceae</taxon>
        <taxon>BOP clade</taxon>
        <taxon>Pooideae</taxon>
        <taxon>Triticodae</taxon>
        <taxon>Triticeae</taxon>
        <taxon>Triticinae</taxon>
        <taxon>Triticum</taxon>
    </lineage>
</organism>
<evidence type="ECO:0008006" key="3">
    <source>
        <dbReference type="Google" id="ProtNLM"/>
    </source>
</evidence>
<dbReference type="Gramene" id="TuG1812G0500001862.01.T01">
    <property type="protein sequence ID" value="TuG1812G0500001862.01.T01.cds394106"/>
    <property type="gene ID" value="TuG1812G0500001862.01"/>
</dbReference>
<name>A0A8R7UH13_TRIUA</name>
<sequence length="123" mass="14297">MHNFNHAMLSRQGWCLFQNQDSLCAKVLKARYFPHCHLLEAEPREGISYSWRSILQGLELIKQGYIWRIGDGTNVKIWTGPWIQRAWSRQVITPKGSHLITHVSELMCPITGGWDEAMVRDTF</sequence>
<dbReference type="EnsemblPlants" id="TuG1812G0500001862.01.T01">
    <property type="protein sequence ID" value="TuG1812G0500001862.01.T01.cds394106"/>
    <property type="gene ID" value="TuG1812G0500001862.01"/>
</dbReference>
<reference evidence="1" key="3">
    <citation type="submission" date="2022-06" db="UniProtKB">
        <authorList>
            <consortium name="EnsemblPlants"/>
        </authorList>
    </citation>
    <scope>IDENTIFICATION</scope>
</reference>
<evidence type="ECO:0000313" key="2">
    <source>
        <dbReference type="Proteomes" id="UP000015106"/>
    </source>
</evidence>
<accession>A0A8R7UH13</accession>
<dbReference type="Proteomes" id="UP000015106">
    <property type="component" value="Chromosome 5"/>
</dbReference>
<protein>
    <recommendedName>
        <fullName evidence="3">Reverse transcriptase zinc-binding domain-containing protein</fullName>
    </recommendedName>
</protein>
<proteinExistence type="predicted"/>
<evidence type="ECO:0000313" key="1">
    <source>
        <dbReference type="EnsemblPlants" id="TuG1812G0500001862.01.T01.cds394106"/>
    </source>
</evidence>
<reference evidence="1" key="2">
    <citation type="submission" date="2018-03" db="EMBL/GenBank/DDBJ databases">
        <title>The Triticum urartu genome reveals the dynamic nature of wheat genome evolution.</title>
        <authorList>
            <person name="Ling H."/>
            <person name="Ma B."/>
            <person name="Shi X."/>
            <person name="Liu H."/>
            <person name="Dong L."/>
            <person name="Sun H."/>
            <person name="Cao Y."/>
            <person name="Gao Q."/>
            <person name="Zheng S."/>
            <person name="Li Y."/>
            <person name="Yu Y."/>
            <person name="Du H."/>
            <person name="Qi M."/>
            <person name="Li Y."/>
            <person name="Yu H."/>
            <person name="Cui Y."/>
            <person name="Wang N."/>
            <person name="Chen C."/>
            <person name="Wu H."/>
            <person name="Zhao Y."/>
            <person name="Zhang J."/>
            <person name="Li Y."/>
            <person name="Zhou W."/>
            <person name="Zhang B."/>
            <person name="Hu W."/>
            <person name="Eijk M."/>
            <person name="Tang J."/>
            <person name="Witsenboer H."/>
            <person name="Zhao S."/>
            <person name="Li Z."/>
            <person name="Zhang A."/>
            <person name="Wang D."/>
            <person name="Liang C."/>
        </authorList>
    </citation>
    <scope>NUCLEOTIDE SEQUENCE [LARGE SCALE GENOMIC DNA]</scope>
    <source>
        <strain evidence="1">cv. G1812</strain>
    </source>
</reference>
<dbReference type="AlphaFoldDB" id="A0A8R7UH13"/>
<keyword evidence="2" id="KW-1185">Reference proteome</keyword>
<reference evidence="2" key="1">
    <citation type="journal article" date="2013" name="Nature">
        <title>Draft genome of the wheat A-genome progenitor Triticum urartu.</title>
        <authorList>
            <person name="Ling H.Q."/>
            <person name="Zhao S."/>
            <person name="Liu D."/>
            <person name="Wang J."/>
            <person name="Sun H."/>
            <person name="Zhang C."/>
            <person name="Fan H."/>
            <person name="Li D."/>
            <person name="Dong L."/>
            <person name="Tao Y."/>
            <person name="Gao C."/>
            <person name="Wu H."/>
            <person name="Li Y."/>
            <person name="Cui Y."/>
            <person name="Guo X."/>
            <person name="Zheng S."/>
            <person name="Wang B."/>
            <person name="Yu K."/>
            <person name="Liang Q."/>
            <person name="Yang W."/>
            <person name="Lou X."/>
            <person name="Chen J."/>
            <person name="Feng M."/>
            <person name="Jian J."/>
            <person name="Zhang X."/>
            <person name="Luo G."/>
            <person name="Jiang Y."/>
            <person name="Liu J."/>
            <person name="Wang Z."/>
            <person name="Sha Y."/>
            <person name="Zhang B."/>
            <person name="Wu H."/>
            <person name="Tang D."/>
            <person name="Shen Q."/>
            <person name="Xue P."/>
            <person name="Zou S."/>
            <person name="Wang X."/>
            <person name="Liu X."/>
            <person name="Wang F."/>
            <person name="Yang Y."/>
            <person name="An X."/>
            <person name="Dong Z."/>
            <person name="Zhang K."/>
            <person name="Zhang X."/>
            <person name="Luo M.C."/>
            <person name="Dvorak J."/>
            <person name="Tong Y."/>
            <person name="Wang J."/>
            <person name="Yang H."/>
            <person name="Li Z."/>
            <person name="Wang D."/>
            <person name="Zhang A."/>
            <person name="Wang J."/>
        </authorList>
    </citation>
    <scope>NUCLEOTIDE SEQUENCE</scope>
    <source>
        <strain evidence="2">cv. G1812</strain>
    </source>
</reference>